<gene>
    <name evidence="1" type="ORF">Pcinc_005699</name>
</gene>
<comment type="caution">
    <text evidence="1">The sequence shown here is derived from an EMBL/GenBank/DDBJ whole genome shotgun (WGS) entry which is preliminary data.</text>
</comment>
<protein>
    <submittedName>
        <fullName evidence="1">Uncharacterized protein</fullName>
    </submittedName>
</protein>
<accession>A0AAE1L0A4</accession>
<evidence type="ECO:0000313" key="1">
    <source>
        <dbReference type="EMBL" id="KAK3890317.1"/>
    </source>
</evidence>
<proteinExistence type="predicted"/>
<organism evidence="1 2">
    <name type="scientific">Petrolisthes cinctipes</name>
    <name type="common">Flat porcelain crab</name>
    <dbReference type="NCBI Taxonomy" id="88211"/>
    <lineage>
        <taxon>Eukaryota</taxon>
        <taxon>Metazoa</taxon>
        <taxon>Ecdysozoa</taxon>
        <taxon>Arthropoda</taxon>
        <taxon>Crustacea</taxon>
        <taxon>Multicrustacea</taxon>
        <taxon>Malacostraca</taxon>
        <taxon>Eumalacostraca</taxon>
        <taxon>Eucarida</taxon>
        <taxon>Decapoda</taxon>
        <taxon>Pleocyemata</taxon>
        <taxon>Anomura</taxon>
        <taxon>Galatheoidea</taxon>
        <taxon>Porcellanidae</taxon>
        <taxon>Petrolisthes</taxon>
    </lineage>
</organism>
<sequence>MQSRYNRRARQLPVLPLHQTVRVQHPGNLRCFRTGTVEAQPRPRQYVFRLTNGRTVKRNRVHLRLVPAAYNSDTTLQHNGAPAQDSPCLRRSECLQQRIGAS</sequence>
<dbReference type="AlphaFoldDB" id="A0AAE1L0A4"/>
<dbReference type="EMBL" id="JAWQEG010000431">
    <property type="protein sequence ID" value="KAK3890317.1"/>
    <property type="molecule type" value="Genomic_DNA"/>
</dbReference>
<keyword evidence="2" id="KW-1185">Reference proteome</keyword>
<name>A0AAE1L0A4_PETCI</name>
<evidence type="ECO:0000313" key="2">
    <source>
        <dbReference type="Proteomes" id="UP001286313"/>
    </source>
</evidence>
<reference evidence="1" key="1">
    <citation type="submission" date="2023-10" db="EMBL/GenBank/DDBJ databases">
        <title>Genome assemblies of two species of porcelain crab, Petrolisthes cinctipes and Petrolisthes manimaculis (Anomura: Porcellanidae).</title>
        <authorList>
            <person name="Angst P."/>
        </authorList>
    </citation>
    <scope>NUCLEOTIDE SEQUENCE</scope>
    <source>
        <strain evidence="1">PB745_01</strain>
        <tissue evidence="1">Gill</tissue>
    </source>
</reference>
<dbReference type="Proteomes" id="UP001286313">
    <property type="component" value="Unassembled WGS sequence"/>
</dbReference>